<dbReference type="InterPro" id="IPR042266">
    <property type="entry name" value="PPPDE_sf"/>
</dbReference>
<dbReference type="GO" id="GO:0101005">
    <property type="term" value="F:deubiquitinase activity"/>
    <property type="evidence" value="ECO:0007669"/>
    <property type="project" value="TreeGrafter"/>
</dbReference>
<dbReference type="Gene3D" id="3.90.1720.30">
    <property type="entry name" value="PPPDE domains"/>
    <property type="match status" value="1"/>
</dbReference>
<keyword evidence="3" id="KW-0378">Hydrolase</keyword>
<proteinExistence type="inferred from homology"/>
<comment type="similarity">
    <text evidence="1">Belongs to the DeSI family.</text>
</comment>
<dbReference type="PROSITE" id="PS51858">
    <property type="entry name" value="PPPDE"/>
    <property type="match status" value="1"/>
</dbReference>
<sequence>MAQKPFILNVYDISWWHFLGIGVHHSGVEVHGTEYAYGGSGTYEIVPRDSENLGRQFKFKESLHIGFTDFTDEDVKSIVGSISSDYRGDKYHLINRNCNHFCNDLSNVLCGRKIPSWLSKEWLTPVTLEHSLEASISHDEANDI</sequence>
<dbReference type="EMBL" id="JAVRJZ010001509">
    <property type="protein sequence ID" value="KAK2701842.1"/>
    <property type="molecule type" value="Genomic_DNA"/>
</dbReference>
<dbReference type="Pfam" id="PF05903">
    <property type="entry name" value="Peptidase_C97"/>
    <property type="match status" value="1"/>
</dbReference>
<evidence type="ECO:0000313" key="6">
    <source>
        <dbReference type="Proteomes" id="UP001187531"/>
    </source>
</evidence>
<dbReference type="SMART" id="SM01179">
    <property type="entry name" value="DUF862"/>
    <property type="match status" value="1"/>
</dbReference>
<feature type="domain" description="PPPDE" evidence="4">
    <location>
        <begin position="4"/>
        <end position="122"/>
    </location>
</feature>
<accession>A0AA88HAH6</accession>
<dbReference type="GO" id="GO:0016579">
    <property type="term" value="P:protein deubiquitination"/>
    <property type="evidence" value="ECO:0007669"/>
    <property type="project" value="TreeGrafter"/>
</dbReference>
<keyword evidence="2" id="KW-0645">Protease</keyword>
<dbReference type="Proteomes" id="UP001187531">
    <property type="component" value="Unassembled WGS sequence"/>
</dbReference>
<keyword evidence="6" id="KW-1185">Reference proteome</keyword>
<evidence type="ECO:0000313" key="5">
    <source>
        <dbReference type="EMBL" id="KAK2701842.1"/>
    </source>
</evidence>
<organism evidence="5 6">
    <name type="scientific">Artemia franciscana</name>
    <name type="common">Brine shrimp</name>
    <name type="synonym">Artemia sanfranciscana</name>
    <dbReference type="NCBI Taxonomy" id="6661"/>
    <lineage>
        <taxon>Eukaryota</taxon>
        <taxon>Metazoa</taxon>
        <taxon>Ecdysozoa</taxon>
        <taxon>Arthropoda</taxon>
        <taxon>Crustacea</taxon>
        <taxon>Branchiopoda</taxon>
        <taxon>Anostraca</taxon>
        <taxon>Artemiidae</taxon>
        <taxon>Artemia</taxon>
    </lineage>
</organism>
<comment type="caution">
    <text evidence="5">The sequence shown here is derived from an EMBL/GenBank/DDBJ whole genome shotgun (WGS) entry which is preliminary data.</text>
</comment>
<dbReference type="PANTHER" id="PTHR12378">
    <property type="entry name" value="DESUMOYLATING ISOPEPTIDASE"/>
    <property type="match status" value="1"/>
</dbReference>
<evidence type="ECO:0000259" key="4">
    <source>
        <dbReference type="PROSITE" id="PS51858"/>
    </source>
</evidence>
<dbReference type="InterPro" id="IPR008580">
    <property type="entry name" value="PPPDE_dom"/>
</dbReference>
<evidence type="ECO:0000256" key="1">
    <source>
        <dbReference type="ARBA" id="ARBA00008140"/>
    </source>
</evidence>
<gene>
    <name evidence="5" type="ORF">QYM36_019519</name>
</gene>
<evidence type="ECO:0000256" key="3">
    <source>
        <dbReference type="ARBA" id="ARBA00022801"/>
    </source>
</evidence>
<name>A0AA88HAH6_ARTSF</name>
<dbReference type="GO" id="GO:0006508">
    <property type="term" value="P:proteolysis"/>
    <property type="evidence" value="ECO:0007669"/>
    <property type="project" value="UniProtKB-KW"/>
</dbReference>
<dbReference type="PANTHER" id="PTHR12378:SF80">
    <property type="entry name" value="IP06716P-RELATED"/>
    <property type="match status" value="1"/>
</dbReference>
<evidence type="ECO:0000256" key="2">
    <source>
        <dbReference type="ARBA" id="ARBA00022670"/>
    </source>
</evidence>
<protein>
    <recommendedName>
        <fullName evidence="4">PPPDE domain-containing protein</fullName>
    </recommendedName>
</protein>
<reference evidence="5" key="1">
    <citation type="submission" date="2023-07" db="EMBL/GenBank/DDBJ databases">
        <title>Chromosome-level genome assembly of Artemia franciscana.</title>
        <authorList>
            <person name="Jo E."/>
        </authorList>
    </citation>
    <scope>NUCLEOTIDE SEQUENCE</scope>
    <source>
        <tissue evidence="5">Whole body</tissue>
    </source>
</reference>
<dbReference type="AlphaFoldDB" id="A0AA88HAH6"/>